<feature type="compositionally biased region" description="Basic residues" evidence="1">
    <location>
        <begin position="170"/>
        <end position="180"/>
    </location>
</feature>
<evidence type="ECO:0000313" key="2">
    <source>
        <dbReference type="EMBL" id="PKC17277.1"/>
    </source>
</evidence>
<reference evidence="2 5" key="1">
    <citation type="submission" date="2016-04" db="EMBL/GenBank/DDBJ databases">
        <title>Genome analyses suggest a sexual origin of heterokaryosis in a supposedly ancient asexual fungus.</title>
        <authorList>
            <person name="Ropars J."/>
            <person name="Sedzielewska K."/>
            <person name="Noel J."/>
            <person name="Charron P."/>
            <person name="Farinelli L."/>
            <person name="Marton T."/>
            <person name="Kruger M."/>
            <person name="Pelin A."/>
            <person name="Brachmann A."/>
            <person name="Corradi N."/>
        </authorList>
    </citation>
    <scope>NUCLEOTIDE SEQUENCE [LARGE SCALE GENOMIC DNA]</scope>
    <source>
        <strain evidence="2 5">A5</strain>
    </source>
</reference>
<dbReference type="VEuPathDB" id="FungiDB:RhiirA1_452414"/>
<dbReference type="EMBL" id="LLXJ01000020">
    <property type="protein sequence ID" value="PKC17277.1"/>
    <property type="molecule type" value="Genomic_DNA"/>
</dbReference>
<name>A0A2I1DYK2_9GLOM</name>
<gene>
    <name evidence="3" type="ORF">RhiirA1_452414</name>
    <name evidence="2" type="ORF">RhiirA5_406051</name>
</gene>
<comment type="caution">
    <text evidence="3">The sequence shown here is derived from an EMBL/GenBank/DDBJ whole genome shotgun (WGS) entry which is preliminary data.</text>
</comment>
<accession>A0A2I1DYK2</accession>
<reference evidence="2 5" key="2">
    <citation type="submission" date="2017-09" db="EMBL/GenBank/DDBJ databases">
        <title>Extensive intraspecific genome diversity in a model arbuscular mycorrhizal fungus.</title>
        <authorList>
            <person name="Chen E.C."/>
            <person name="Morin E."/>
            <person name="Beaudet D."/>
            <person name="Noel J."/>
            <person name="Ndikumana S."/>
            <person name="Charron P."/>
            <person name="St-Onge C."/>
            <person name="Giorgi J."/>
            <person name="Grigoriev I.V."/>
            <person name="Roux C."/>
            <person name="Martin F.M."/>
            <person name="Corradi N."/>
        </authorList>
    </citation>
    <scope>NUCLEOTIDE SEQUENCE [LARGE SCALE GENOMIC DNA]</scope>
    <source>
        <strain evidence="2 5">A5</strain>
    </source>
</reference>
<dbReference type="Proteomes" id="UP000232688">
    <property type="component" value="Unassembled WGS sequence"/>
</dbReference>
<evidence type="ECO:0000256" key="1">
    <source>
        <dbReference type="SAM" id="MobiDB-lite"/>
    </source>
</evidence>
<organism evidence="3 4">
    <name type="scientific">Rhizophagus irregularis</name>
    <dbReference type="NCBI Taxonomy" id="588596"/>
    <lineage>
        <taxon>Eukaryota</taxon>
        <taxon>Fungi</taxon>
        <taxon>Fungi incertae sedis</taxon>
        <taxon>Mucoromycota</taxon>
        <taxon>Glomeromycotina</taxon>
        <taxon>Glomeromycetes</taxon>
        <taxon>Glomerales</taxon>
        <taxon>Glomeraceae</taxon>
        <taxon>Rhizophagus</taxon>
    </lineage>
</organism>
<reference evidence="3 4" key="3">
    <citation type="submission" date="2017-10" db="EMBL/GenBank/DDBJ databases">
        <title>Extensive intraspecific genome diversity in a model arbuscular mycorrhizal fungus.</title>
        <authorList>
            <person name="Chen E.C.H."/>
            <person name="Morin E."/>
            <person name="Baudet D."/>
            <person name="Noel J."/>
            <person name="Ndikumana S."/>
            <person name="Charron P."/>
            <person name="St-Onge C."/>
            <person name="Giorgi J."/>
            <person name="Grigoriev I.V."/>
            <person name="Roux C."/>
            <person name="Martin F.M."/>
            <person name="Corradi N."/>
        </authorList>
    </citation>
    <scope>NUCLEOTIDE SEQUENCE [LARGE SCALE GENOMIC DNA]</scope>
    <source>
        <strain evidence="3 4">A1</strain>
    </source>
</reference>
<evidence type="ECO:0000313" key="3">
    <source>
        <dbReference type="EMBL" id="PKC72364.1"/>
    </source>
</evidence>
<evidence type="ECO:0000313" key="5">
    <source>
        <dbReference type="Proteomes" id="UP000232722"/>
    </source>
</evidence>
<dbReference type="VEuPathDB" id="FungiDB:RhiirFUN_008337"/>
<feature type="region of interest" description="Disordered" evidence="1">
    <location>
        <begin position="161"/>
        <end position="186"/>
    </location>
</feature>
<dbReference type="EMBL" id="LLXH01000128">
    <property type="protein sequence ID" value="PKC72364.1"/>
    <property type="molecule type" value="Genomic_DNA"/>
</dbReference>
<proteinExistence type="predicted"/>
<protein>
    <submittedName>
        <fullName evidence="3">Uncharacterized protein</fullName>
    </submittedName>
</protein>
<evidence type="ECO:0000313" key="4">
    <source>
        <dbReference type="Proteomes" id="UP000232688"/>
    </source>
</evidence>
<dbReference type="AlphaFoldDB" id="A0A2I1DYK2"/>
<dbReference type="VEuPathDB" id="FungiDB:FUN_005328"/>
<dbReference type="Proteomes" id="UP000232722">
    <property type="component" value="Unassembled WGS sequence"/>
</dbReference>
<sequence length="186" mass="21807">MSLNRHACGVHQLEFSRKEINHHLKPVPDRDSGFINSKSSHANFLYNLWQHRPSGDNTIPHYLDAPEIAALKGFLDPLCKPVPLIRGHNPVDPTKLDDHYYLQYDPNLPHLPSDIRLHIANRQDLNANDANNMGTTLKHFYRRAMTTRQITVYTKTFHKYMKQPPLPPKPSKKKQHNKWKKWMEKH</sequence>
<dbReference type="VEuPathDB" id="FungiDB:FUN_007946"/>
<dbReference type="OrthoDB" id="10329924at2759"/>
<reference evidence="3 4" key="4">
    <citation type="submission" date="2017-10" db="EMBL/GenBank/DDBJ databases">
        <title>Genome analyses suggest a sexual origin of heterokaryosis in a supposedly ancient asexual fungus.</title>
        <authorList>
            <person name="Corradi N."/>
            <person name="Sedzielewska K."/>
            <person name="Noel J."/>
            <person name="Charron P."/>
            <person name="Farinelli L."/>
            <person name="Marton T."/>
            <person name="Kruger M."/>
            <person name="Pelin A."/>
            <person name="Brachmann A."/>
            <person name="Corradi N."/>
        </authorList>
    </citation>
    <scope>NUCLEOTIDE SEQUENCE [LARGE SCALE GENOMIC DNA]</scope>
    <source>
        <strain evidence="3 4">A1</strain>
    </source>
</reference>